<evidence type="ECO:0000313" key="4">
    <source>
        <dbReference type="EMBL" id="ATG50639.1"/>
    </source>
</evidence>
<dbReference type="KEGG" id="brz:CFK38_03235"/>
<keyword evidence="1 2" id="KW-0238">DNA-binding</keyword>
<dbReference type="Gene3D" id="1.10.357.10">
    <property type="entry name" value="Tetracycline Repressor, domain 2"/>
    <property type="match status" value="1"/>
</dbReference>
<accession>A0A291GJX4</accession>
<evidence type="ECO:0000259" key="3">
    <source>
        <dbReference type="PROSITE" id="PS50977"/>
    </source>
</evidence>
<dbReference type="InterPro" id="IPR001647">
    <property type="entry name" value="HTH_TetR"/>
</dbReference>
<sequence>MSIQSATIGCAVGRDEDQEHSSIERIRDAAIGLFGEHGFRATSLKSIAAEAGVSQALIIHHYGSKQVLRTACDQHVTDQVRSRKSETIGGTPGGGPLAIMHQLQDAPRLLRYLTRALTEGGEHTAELIDDMLEDALEYMDSGERAGMILPSQYRRDRAAVLLLWSLGALTLHEHVSRLLGVDFLSGGGSPESLSRYFRPVLELYSQGLLTTQSADELLAALPDDPPAARPTSDEEH</sequence>
<dbReference type="GO" id="GO:0000976">
    <property type="term" value="F:transcription cis-regulatory region binding"/>
    <property type="evidence" value="ECO:0007669"/>
    <property type="project" value="TreeGrafter"/>
</dbReference>
<dbReference type="InterPro" id="IPR009057">
    <property type="entry name" value="Homeodomain-like_sf"/>
</dbReference>
<dbReference type="PANTHER" id="PTHR30055">
    <property type="entry name" value="HTH-TYPE TRANSCRIPTIONAL REGULATOR RUTR"/>
    <property type="match status" value="1"/>
</dbReference>
<protein>
    <submittedName>
        <fullName evidence="4">TetR family transcriptional regulator</fullName>
    </submittedName>
</protein>
<feature type="DNA-binding region" description="H-T-H motif" evidence="2">
    <location>
        <begin position="43"/>
        <end position="62"/>
    </location>
</feature>
<dbReference type="InterPro" id="IPR041484">
    <property type="entry name" value="TetR_C_25"/>
</dbReference>
<dbReference type="Pfam" id="PF00440">
    <property type="entry name" value="TetR_N"/>
    <property type="match status" value="1"/>
</dbReference>
<dbReference type="Proteomes" id="UP000218165">
    <property type="component" value="Chromosome"/>
</dbReference>
<gene>
    <name evidence="4" type="ORF">CFK38_03235</name>
</gene>
<name>A0A291GJX4_9MICO</name>
<feature type="domain" description="HTH tetR-type" evidence="3">
    <location>
        <begin position="20"/>
        <end position="80"/>
    </location>
</feature>
<dbReference type="PROSITE" id="PS50977">
    <property type="entry name" value="HTH_TETR_2"/>
    <property type="match status" value="1"/>
</dbReference>
<dbReference type="GO" id="GO:0003700">
    <property type="term" value="F:DNA-binding transcription factor activity"/>
    <property type="evidence" value="ECO:0007669"/>
    <property type="project" value="TreeGrafter"/>
</dbReference>
<evidence type="ECO:0000256" key="2">
    <source>
        <dbReference type="PROSITE-ProRule" id="PRU00335"/>
    </source>
</evidence>
<evidence type="ECO:0000256" key="1">
    <source>
        <dbReference type="ARBA" id="ARBA00023125"/>
    </source>
</evidence>
<dbReference type="EMBL" id="CP023563">
    <property type="protein sequence ID" value="ATG50639.1"/>
    <property type="molecule type" value="Genomic_DNA"/>
</dbReference>
<proteinExistence type="predicted"/>
<evidence type="ECO:0000313" key="5">
    <source>
        <dbReference type="Proteomes" id="UP000218165"/>
    </source>
</evidence>
<keyword evidence="5" id="KW-1185">Reference proteome</keyword>
<reference evidence="5" key="1">
    <citation type="submission" date="2017-09" db="EMBL/GenBank/DDBJ databases">
        <title>Brachybacterium sp. VM2412.</title>
        <authorList>
            <person name="Tak E.J."/>
            <person name="Bae J.-W."/>
        </authorList>
    </citation>
    <scope>NUCLEOTIDE SEQUENCE [LARGE SCALE GENOMIC DNA]</scope>
    <source>
        <strain evidence="5">VM2412</strain>
    </source>
</reference>
<organism evidence="4 5">
    <name type="scientific">Brachybacterium vulturis</name>
    <dbReference type="NCBI Taxonomy" id="2017484"/>
    <lineage>
        <taxon>Bacteria</taxon>
        <taxon>Bacillati</taxon>
        <taxon>Actinomycetota</taxon>
        <taxon>Actinomycetes</taxon>
        <taxon>Micrococcales</taxon>
        <taxon>Dermabacteraceae</taxon>
        <taxon>Brachybacterium</taxon>
    </lineage>
</organism>
<dbReference type="Pfam" id="PF17933">
    <property type="entry name" value="TetR_C_25"/>
    <property type="match status" value="1"/>
</dbReference>
<dbReference type="SUPFAM" id="SSF46689">
    <property type="entry name" value="Homeodomain-like"/>
    <property type="match status" value="1"/>
</dbReference>
<dbReference type="PRINTS" id="PR00455">
    <property type="entry name" value="HTHTETR"/>
</dbReference>
<dbReference type="InterPro" id="IPR050109">
    <property type="entry name" value="HTH-type_TetR-like_transc_reg"/>
</dbReference>
<dbReference type="AlphaFoldDB" id="A0A291GJX4"/>
<dbReference type="PANTHER" id="PTHR30055:SF146">
    <property type="entry name" value="HTH-TYPE TRANSCRIPTIONAL DUAL REGULATOR CECR"/>
    <property type="match status" value="1"/>
</dbReference>